<evidence type="ECO:0000256" key="1">
    <source>
        <dbReference type="ARBA" id="ARBA00022475"/>
    </source>
</evidence>
<dbReference type="AlphaFoldDB" id="C2EMG5"/>
<dbReference type="PANTHER" id="PTHR32432">
    <property type="entry name" value="CELL DIVISION PROTEIN FTSA-RELATED"/>
    <property type="match status" value="1"/>
</dbReference>
<evidence type="ECO:0000256" key="2">
    <source>
        <dbReference type="ARBA" id="ARBA00022618"/>
    </source>
</evidence>
<evidence type="ECO:0000256" key="7">
    <source>
        <dbReference type="SAM" id="MobiDB-lite"/>
    </source>
</evidence>
<comment type="similarity">
    <text evidence="5 6">Belongs to the FtsA/MreB family.</text>
</comment>
<dbReference type="PIRSF" id="PIRSF003101">
    <property type="entry name" value="FtsA"/>
    <property type="match status" value="1"/>
</dbReference>
<feature type="domain" description="SHS2" evidence="8">
    <location>
        <begin position="32"/>
        <end position="215"/>
    </location>
</feature>
<protein>
    <recommendedName>
        <fullName evidence="5 6">Cell division protein FtsA</fullName>
    </recommendedName>
</protein>
<evidence type="ECO:0000256" key="3">
    <source>
        <dbReference type="ARBA" id="ARBA00023136"/>
    </source>
</evidence>
<name>C2EMG5_9LACO</name>
<dbReference type="STRING" id="525365.HMPREF0548_0861"/>
<reference evidence="9 10" key="1">
    <citation type="submission" date="2009-01" db="EMBL/GenBank/DDBJ databases">
        <authorList>
            <person name="Qin X."/>
            <person name="Bachman B."/>
            <person name="Battles P."/>
            <person name="Bell A."/>
            <person name="Bess C."/>
            <person name="Bickham C."/>
            <person name="Chaboub L."/>
            <person name="Chen D."/>
            <person name="Coyle M."/>
            <person name="Deiros D.R."/>
            <person name="Dinh H."/>
            <person name="Forbes L."/>
            <person name="Fowler G."/>
            <person name="Francisco L."/>
            <person name="Fu Q."/>
            <person name="Gubbala S."/>
            <person name="Hale W."/>
            <person name="Han Y."/>
            <person name="Hemphill L."/>
            <person name="Highlander S.K."/>
            <person name="Hirani K."/>
            <person name="Hogues M."/>
            <person name="Jackson L."/>
            <person name="Jakkamsetti A."/>
            <person name="Javaid M."/>
            <person name="Jiang H."/>
            <person name="Korchina V."/>
            <person name="Kovar C."/>
            <person name="Lara F."/>
            <person name="Lee S."/>
            <person name="Mata R."/>
            <person name="Mathew T."/>
            <person name="Moen C."/>
            <person name="Morales K."/>
            <person name="Munidasa M."/>
            <person name="Nazareth L."/>
            <person name="Ngo R."/>
            <person name="Nguyen L."/>
            <person name="Okwuonu G."/>
            <person name="Ongeri F."/>
            <person name="Patil S."/>
            <person name="Petrosino J."/>
            <person name="Pham C."/>
            <person name="Pham P."/>
            <person name="Pu L.-L."/>
            <person name="Puazo M."/>
            <person name="Raj R."/>
            <person name="Reid J."/>
            <person name="Rouhana J."/>
            <person name="Saada N."/>
            <person name="Shang Y."/>
            <person name="Simmons D."/>
            <person name="Thornton R."/>
            <person name="Warren J."/>
            <person name="Weissenberger G."/>
            <person name="Zhang J."/>
            <person name="Zhang L."/>
            <person name="Zhou C."/>
            <person name="Zhu D."/>
            <person name="Muzny D."/>
            <person name="Worley K."/>
            <person name="Gibbs R."/>
        </authorList>
    </citation>
    <scope>NUCLEOTIDE SEQUENCE [LARGE SCALE GENOMIC DNA]</scope>
    <source>
        <strain evidence="9 10">DSM 16047</strain>
    </source>
</reference>
<proteinExistence type="inferred from homology"/>
<dbReference type="Gene3D" id="3.30.1490.110">
    <property type="match status" value="1"/>
</dbReference>
<dbReference type="GO" id="GO:0009898">
    <property type="term" value="C:cytoplasmic side of plasma membrane"/>
    <property type="evidence" value="ECO:0007669"/>
    <property type="project" value="UniProtKB-UniRule"/>
</dbReference>
<dbReference type="Proteomes" id="UP000005583">
    <property type="component" value="Unassembled WGS sequence"/>
</dbReference>
<dbReference type="Pfam" id="PF02491">
    <property type="entry name" value="SHS2_FTSA"/>
    <property type="match status" value="1"/>
</dbReference>
<keyword evidence="10" id="KW-1185">Reference proteome</keyword>
<evidence type="ECO:0000256" key="4">
    <source>
        <dbReference type="ARBA" id="ARBA00023306"/>
    </source>
</evidence>
<dbReference type="SMART" id="SM00842">
    <property type="entry name" value="FtsA"/>
    <property type="match status" value="1"/>
</dbReference>
<dbReference type="InterPro" id="IPR050696">
    <property type="entry name" value="FtsA/MreB"/>
</dbReference>
<comment type="function">
    <text evidence="5 6">Cell division protein that is involved in the assembly of the Z ring. May serve as a membrane anchor for the Z ring.</text>
</comment>
<evidence type="ECO:0000256" key="6">
    <source>
        <dbReference type="PIRNR" id="PIRNR003101"/>
    </source>
</evidence>
<gene>
    <name evidence="5 9" type="primary">ftsA</name>
    <name evidence="9" type="ORF">HMPREF0548_0861</name>
</gene>
<dbReference type="Gene3D" id="3.30.420.40">
    <property type="match status" value="2"/>
</dbReference>
<comment type="subunit">
    <text evidence="5">Self-interacts. Interacts with FtsZ.</text>
</comment>
<organism evidence="9 10">
    <name type="scientific">Lactobacillus ultunensis DSM 16047</name>
    <dbReference type="NCBI Taxonomy" id="525365"/>
    <lineage>
        <taxon>Bacteria</taxon>
        <taxon>Bacillati</taxon>
        <taxon>Bacillota</taxon>
        <taxon>Bacilli</taxon>
        <taxon>Lactobacillales</taxon>
        <taxon>Lactobacillaceae</taxon>
        <taxon>Lactobacillus</taxon>
    </lineage>
</organism>
<keyword evidence="4 5" id="KW-0131">Cell cycle</keyword>
<dbReference type="GO" id="GO:0032153">
    <property type="term" value="C:cell division site"/>
    <property type="evidence" value="ECO:0007669"/>
    <property type="project" value="UniProtKB-UniRule"/>
</dbReference>
<dbReference type="HAMAP" id="MF_02033">
    <property type="entry name" value="FtsA"/>
    <property type="match status" value="1"/>
</dbReference>
<evidence type="ECO:0000313" key="10">
    <source>
        <dbReference type="Proteomes" id="UP000005583"/>
    </source>
</evidence>
<sequence>MEYRSCFKRLSVLEFFRANINGGLILKNSNLLVGLDIGTTSIKAVVADSGKVIGAVATPNTGMRHGQVIDIDQTAIAVSRALKSVAEKTNAKIYSVVAGIPVGMLQLETATGFFNVGEQGREVSDYDVKKVIQSAIHSVAKDNREAITFLPSSFLIDGKTKVDDPRKMIARSLGVSGILLTAPTGPLHNIKKVIERAGYYNNFFVPTPLAISSVALNESERTFGSIIVDLGGGVSTATVIKGSQIKYANIDLEGGSDITSDISTVLSISKRDAEQIKLDYGYADSSFASKNGKFAINSIGTNRQRMIDEVYLSEIINARLEQILTRLGKGLAKHHYLRQPGGIVITGGTSLLEGIDSLTANGLNVKARNYQPDQIGMRNPIYTVAYGIVNYSYEMSEIDYLVNGVIYGFGENVDEEPKSESKSSKIFKSTASTSESEDKEAYNKNKMSNKSTASISKKDSDEDKPNILKSFFKKFFD</sequence>
<dbReference type="NCBIfam" id="TIGR01174">
    <property type="entry name" value="ftsA"/>
    <property type="match status" value="1"/>
</dbReference>
<dbReference type="PANTHER" id="PTHR32432:SF4">
    <property type="entry name" value="CELL DIVISION PROTEIN FTSA"/>
    <property type="match status" value="1"/>
</dbReference>
<keyword evidence="3 5" id="KW-0472">Membrane</keyword>
<dbReference type="HOGENOM" id="CLU_037850_1_1_9"/>
<dbReference type="GO" id="GO:0043093">
    <property type="term" value="P:FtsZ-dependent cytokinesis"/>
    <property type="evidence" value="ECO:0007669"/>
    <property type="project" value="UniProtKB-UniRule"/>
</dbReference>
<dbReference type="SUPFAM" id="SSF53067">
    <property type="entry name" value="Actin-like ATPase domain"/>
    <property type="match status" value="2"/>
</dbReference>
<evidence type="ECO:0000259" key="8">
    <source>
        <dbReference type="SMART" id="SM00842"/>
    </source>
</evidence>
<feature type="compositionally biased region" description="Polar residues" evidence="7">
    <location>
        <begin position="445"/>
        <end position="455"/>
    </location>
</feature>
<evidence type="ECO:0000313" key="9">
    <source>
        <dbReference type="EMBL" id="EEJ72174.1"/>
    </source>
</evidence>
<dbReference type="eggNOG" id="COG0849">
    <property type="taxonomic scope" value="Bacteria"/>
</dbReference>
<dbReference type="EMBL" id="ACGU01000043">
    <property type="protein sequence ID" value="EEJ72174.1"/>
    <property type="molecule type" value="Genomic_DNA"/>
</dbReference>
<dbReference type="InterPro" id="IPR003494">
    <property type="entry name" value="SHS2_FtsA"/>
</dbReference>
<keyword evidence="1 5" id="KW-1003">Cell membrane</keyword>
<feature type="region of interest" description="Disordered" evidence="7">
    <location>
        <begin position="415"/>
        <end position="464"/>
    </location>
</feature>
<comment type="subcellular location">
    <subcellularLocation>
        <location evidence="5">Cell membrane</location>
        <topology evidence="5">Peripheral membrane protein</topology>
        <orientation evidence="5">Cytoplasmic side</orientation>
    </subcellularLocation>
    <text evidence="5">Localizes to the Z ring in an FtsZ-dependent manner. Targeted to the membrane through a conserved C-terminal amphipathic helix.</text>
</comment>
<dbReference type="InterPro" id="IPR020823">
    <property type="entry name" value="Cell_div_FtsA"/>
</dbReference>
<keyword evidence="2 5" id="KW-0132">Cell division</keyword>
<accession>C2EMG5</accession>
<comment type="caution">
    <text evidence="9">The sequence shown here is derived from an EMBL/GenBank/DDBJ whole genome shotgun (WGS) entry which is preliminary data.</text>
</comment>
<dbReference type="InterPro" id="IPR043129">
    <property type="entry name" value="ATPase_NBD"/>
</dbReference>
<dbReference type="Pfam" id="PF14450">
    <property type="entry name" value="FtsA"/>
    <property type="match status" value="1"/>
</dbReference>
<evidence type="ECO:0000256" key="5">
    <source>
        <dbReference type="HAMAP-Rule" id="MF_02033"/>
    </source>
</evidence>